<proteinExistence type="predicted"/>
<keyword evidence="1" id="KW-0472">Membrane</keyword>
<organism evidence="2 3">
    <name type="scientific">Aphanocapsa feldmannii 277cV</name>
    <dbReference type="NCBI Taxonomy" id="2507553"/>
    <lineage>
        <taxon>Bacteria</taxon>
        <taxon>Bacillati</taxon>
        <taxon>Cyanobacteriota</taxon>
        <taxon>Cyanophyceae</taxon>
        <taxon>Oscillatoriophycideae</taxon>
        <taxon>Chroococcales</taxon>
        <taxon>Microcystaceae</taxon>
        <taxon>Aphanocapsa</taxon>
    </lineage>
</organism>
<dbReference type="Proteomes" id="UP000317990">
    <property type="component" value="Unassembled WGS sequence"/>
</dbReference>
<evidence type="ECO:0000313" key="3">
    <source>
        <dbReference type="Proteomes" id="UP000317990"/>
    </source>
</evidence>
<protein>
    <submittedName>
        <fullName evidence="2">Uncharacterized protein</fullName>
    </submittedName>
</protein>
<keyword evidence="1" id="KW-0812">Transmembrane</keyword>
<sequence length="60" mass="6038">MASRVVTAQPSALGVVTAFLAAFVVGSLAVQLFASAPRGGTGVEPVTAHQASLWEVLGSR</sequence>
<reference evidence="2 3" key="1">
    <citation type="journal article" date="2019" name="mSystems">
        <title>Life at home and on the roam: Genomic adaptions reflect the dual lifestyle of an intracellular, facultative symbiont.</title>
        <authorList>
            <person name="Burgsdorf I."/>
        </authorList>
    </citation>
    <scope>NUCLEOTIDE SEQUENCE [LARGE SCALE GENOMIC DNA]</scope>
    <source>
        <strain evidence="2">277cV</strain>
    </source>
</reference>
<dbReference type="AlphaFoldDB" id="A0A524RLD7"/>
<evidence type="ECO:0000256" key="1">
    <source>
        <dbReference type="SAM" id="Phobius"/>
    </source>
</evidence>
<gene>
    <name evidence="2" type="ORF">ERJ67_09025</name>
</gene>
<name>A0A524RLD7_9CHRO</name>
<keyword evidence="1" id="KW-1133">Transmembrane helix</keyword>
<accession>A0A524RLD7</accession>
<dbReference type="EMBL" id="SRMO01000084">
    <property type="protein sequence ID" value="TGG90858.1"/>
    <property type="molecule type" value="Genomic_DNA"/>
</dbReference>
<evidence type="ECO:0000313" key="2">
    <source>
        <dbReference type="EMBL" id="TGG90858.1"/>
    </source>
</evidence>
<feature type="transmembrane region" description="Helical" evidence="1">
    <location>
        <begin position="12"/>
        <end position="34"/>
    </location>
</feature>
<comment type="caution">
    <text evidence="2">The sequence shown here is derived from an EMBL/GenBank/DDBJ whole genome shotgun (WGS) entry which is preliminary data.</text>
</comment>